<proteinExistence type="predicted"/>
<evidence type="ECO:0000313" key="1">
    <source>
        <dbReference type="EMBL" id="PIT62573.1"/>
    </source>
</evidence>
<dbReference type="Proteomes" id="UP000230463">
    <property type="component" value="Unassembled WGS sequence"/>
</dbReference>
<reference evidence="1 2" key="1">
    <citation type="journal article" date="2017" name="MBio">
        <title>Type VI secretion-mediated competition in the bee gut microbiome.</title>
        <authorList>
            <person name="Steele M.I."/>
            <person name="Kwong W.K."/>
            <person name="Powell J.E."/>
            <person name="Whiteley M."/>
            <person name="Moran N.A."/>
        </authorList>
    </citation>
    <scope>NUCLEOTIDE SEQUENCE [LARGE SCALE GENOMIC DNA]</scope>
    <source>
        <strain evidence="1 2">HK3</strain>
    </source>
</reference>
<dbReference type="RefSeq" id="WP_100099687.1">
    <property type="nucleotide sequence ID" value="NZ_MDUZ01000051.1"/>
</dbReference>
<protein>
    <submittedName>
        <fullName evidence="1">Uncharacterized protein</fullName>
    </submittedName>
</protein>
<evidence type="ECO:0000313" key="2">
    <source>
        <dbReference type="Proteomes" id="UP000230463"/>
    </source>
</evidence>
<gene>
    <name evidence="1" type="ORF">BHC57_01175</name>
</gene>
<dbReference type="EMBL" id="MEIU01000005">
    <property type="protein sequence ID" value="PIT62573.1"/>
    <property type="molecule type" value="Genomic_DNA"/>
</dbReference>
<name>A0A855G2U6_9NEIS</name>
<dbReference type="OrthoDB" id="8612474at2"/>
<dbReference type="AlphaFoldDB" id="A0A855G2U6"/>
<accession>A0A855G2U6</accession>
<comment type="caution">
    <text evidence="1">The sequence shown here is derived from an EMBL/GenBank/DDBJ whole genome shotgun (WGS) entry which is preliminary data.</text>
</comment>
<organism evidence="1 2">
    <name type="scientific">Snodgrassella alvi</name>
    <dbReference type="NCBI Taxonomy" id="1196083"/>
    <lineage>
        <taxon>Bacteria</taxon>
        <taxon>Pseudomonadati</taxon>
        <taxon>Pseudomonadota</taxon>
        <taxon>Betaproteobacteria</taxon>
        <taxon>Neisseriales</taxon>
        <taxon>Neisseriaceae</taxon>
        <taxon>Snodgrassella</taxon>
    </lineage>
</organism>
<sequence length="140" mass="16803">MISKVEMDVAENLLKIYGLRNRDRRQQGHCLSAEWRYKADSVVKLDAVTTDWVSYKPEVFVMVDDILHILAEENRESLNVIQIEYGYISRYYKKASASARRKNQRRRHASGNWANKVEEALNDFWLYMQKHEYFDKYFNK</sequence>